<sequence>MTQASSSRIVLITVATITVVWLVLCLLVMAGSFVQSLISPNSTWGIVSLVSPFLVWRKLAIASWVIALASVFPRLMSVQISTDRWLATQGFLAGMLIRISGTVALFLASSYYLDAPETWTAGWLLFWHVSLLAVEVVVIARFAHRDVA</sequence>
<feature type="transmembrane region" description="Helical" evidence="1">
    <location>
        <begin position="9"/>
        <end position="34"/>
    </location>
</feature>
<evidence type="ECO:0000313" key="2">
    <source>
        <dbReference type="EMBL" id="EKJ99710.1"/>
    </source>
</evidence>
<organism evidence="2 3">
    <name type="scientific">Rhodopirellula baltica SH28</name>
    <dbReference type="NCBI Taxonomy" id="993517"/>
    <lineage>
        <taxon>Bacteria</taxon>
        <taxon>Pseudomonadati</taxon>
        <taxon>Planctomycetota</taxon>
        <taxon>Planctomycetia</taxon>
        <taxon>Pirellulales</taxon>
        <taxon>Pirellulaceae</taxon>
        <taxon>Rhodopirellula</taxon>
    </lineage>
</organism>
<feature type="transmembrane region" description="Helical" evidence="1">
    <location>
        <begin position="54"/>
        <end position="73"/>
    </location>
</feature>
<name>K5E1R7_RHOBT</name>
<comment type="caution">
    <text evidence="2">The sequence shown here is derived from an EMBL/GenBank/DDBJ whole genome shotgun (WGS) entry which is preliminary data.</text>
</comment>
<protein>
    <recommendedName>
        <fullName evidence="4">Transmembrane protein</fullName>
    </recommendedName>
</protein>
<keyword evidence="1" id="KW-0812">Transmembrane</keyword>
<keyword evidence="1" id="KW-1133">Transmembrane helix</keyword>
<feature type="transmembrane region" description="Helical" evidence="1">
    <location>
        <begin position="125"/>
        <end position="143"/>
    </location>
</feature>
<dbReference type="EMBL" id="AMCW01000137">
    <property type="protein sequence ID" value="EKJ99710.1"/>
    <property type="molecule type" value="Genomic_DNA"/>
</dbReference>
<reference evidence="2 3" key="1">
    <citation type="journal article" date="2013" name="Mar. Genomics">
        <title>Expression of sulfatases in Rhodopirellula baltica and the diversity of sulfatases in the genus Rhodopirellula.</title>
        <authorList>
            <person name="Wegner C.E."/>
            <person name="Richter-Heitmann T."/>
            <person name="Klindworth A."/>
            <person name="Klockow C."/>
            <person name="Richter M."/>
            <person name="Achstetter T."/>
            <person name="Glockner F.O."/>
            <person name="Harder J."/>
        </authorList>
    </citation>
    <scope>NUCLEOTIDE SEQUENCE [LARGE SCALE GENOMIC DNA]</scope>
    <source>
        <strain evidence="2 3">SH28</strain>
    </source>
</reference>
<accession>K5E1R7</accession>
<proteinExistence type="predicted"/>
<dbReference type="AlphaFoldDB" id="K5E1R7"/>
<keyword evidence="1" id="KW-0472">Membrane</keyword>
<evidence type="ECO:0000313" key="3">
    <source>
        <dbReference type="Proteomes" id="UP000007993"/>
    </source>
</evidence>
<dbReference type="Proteomes" id="UP000007993">
    <property type="component" value="Unassembled WGS sequence"/>
</dbReference>
<feature type="transmembrane region" description="Helical" evidence="1">
    <location>
        <begin position="85"/>
        <end position="113"/>
    </location>
</feature>
<dbReference type="PATRIC" id="fig|993517.3.peg.5206"/>
<evidence type="ECO:0008006" key="4">
    <source>
        <dbReference type="Google" id="ProtNLM"/>
    </source>
</evidence>
<evidence type="ECO:0000256" key="1">
    <source>
        <dbReference type="SAM" id="Phobius"/>
    </source>
</evidence>
<gene>
    <name evidence="2" type="ORF">RBSH_04794</name>
</gene>